<evidence type="ECO:0000313" key="4">
    <source>
        <dbReference type="Proteomes" id="UP000830055"/>
    </source>
</evidence>
<protein>
    <recommendedName>
        <fullName evidence="2">Flavinylation-associated cytochrome domain-containing protein</fullName>
    </recommendedName>
</protein>
<keyword evidence="1" id="KW-0472">Membrane</keyword>
<proteinExistence type="predicted"/>
<gene>
    <name evidence="3" type="ORF">DPPLL_06870</name>
</gene>
<evidence type="ECO:0000259" key="2">
    <source>
        <dbReference type="Pfam" id="PF14358"/>
    </source>
</evidence>
<keyword evidence="4" id="KW-1185">Reference proteome</keyword>
<dbReference type="EMBL" id="AP025516">
    <property type="protein sequence ID" value="BDD86322.1"/>
    <property type="molecule type" value="Genomic_DNA"/>
</dbReference>
<feature type="domain" description="Flavinylation-associated cytochrome" evidence="2">
    <location>
        <begin position="5"/>
        <end position="70"/>
    </location>
</feature>
<sequence>MRKIASMTMLVSLSLLLLNSIVLYVVPEGRVAYWADWRFLGLTKTEWGDQHVTIGFLFIIASLLHLYYNWTAVKNYMKNNIKEIRVFTLPFNTALLVTTLVAVMTYFQIPPVSLVLDLSEYFKETGAEKHGEPPYGHAELSSLKMLCQKEGIDLDKALELLAQEEVKGAEGSQTVLAIAQANRLTPQQVYAIILPAKVTKETGASAFPDAPMPGFGRKSLDQVCKEFQLDCTSVVAGLQARGLTIDAAQTIHDLARDNDRESMQMFEAIRSVVVGE</sequence>
<reference evidence="3 4" key="1">
    <citation type="submission" date="2022-01" db="EMBL/GenBank/DDBJ databases">
        <title>Desulfofustis limnae sp. nov., a novel mesophilic sulfate-reducing bacterium isolated from marsh soil.</title>
        <authorList>
            <person name="Watanabe M."/>
            <person name="Takahashi A."/>
            <person name="Kojima H."/>
            <person name="Fukui M."/>
        </authorList>
    </citation>
    <scope>NUCLEOTIDE SEQUENCE [LARGE SCALE GENOMIC DNA]</scope>
    <source>
        <strain evidence="3 4">PPLL</strain>
    </source>
</reference>
<name>A0ABM7W5Z3_9BACT</name>
<dbReference type="Pfam" id="PF14358">
    <property type="entry name" value="DUF4405"/>
    <property type="match status" value="1"/>
</dbReference>
<dbReference type="InterPro" id="IPR025517">
    <property type="entry name" value="DUF4405"/>
</dbReference>
<evidence type="ECO:0000256" key="1">
    <source>
        <dbReference type="SAM" id="Phobius"/>
    </source>
</evidence>
<feature type="transmembrane region" description="Helical" evidence="1">
    <location>
        <begin position="89"/>
        <end position="109"/>
    </location>
</feature>
<keyword evidence="1" id="KW-0812">Transmembrane</keyword>
<accession>A0ABM7W5Z3</accession>
<organism evidence="3 4">
    <name type="scientific">Desulfofustis limnaeus</name>
    <dbReference type="NCBI Taxonomy" id="2740163"/>
    <lineage>
        <taxon>Bacteria</taxon>
        <taxon>Pseudomonadati</taxon>
        <taxon>Thermodesulfobacteriota</taxon>
        <taxon>Desulfobulbia</taxon>
        <taxon>Desulfobulbales</taxon>
        <taxon>Desulfocapsaceae</taxon>
        <taxon>Desulfofustis</taxon>
    </lineage>
</organism>
<dbReference type="Proteomes" id="UP000830055">
    <property type="component" value="Chromosome"/>
</dbReference>
<keyword evidence="1" id="KW-1133">Transmembrane helix</keyword>
<dbReference type="RefSeq" id="WP_284153415.1">
    <property type="nucleotide sequence ID" value="NZ_AP025516.1"/>
</dbReference>
<feature type="transmembrane region" description="Helical" evidence="1">
    <location>
        <begin position="47"/>
        <end position="68"/>
    </location>
</feature>
<evidence type="ECO:0000313" key="3">
    <source>
        <dbReference type="EMBL" id="BDD86322.1"/>
    </source>
</evidence>